<dbReference type="AlphaFoldDB" id="A0AAV4HG80"/>
<proteinExistence type="predicted"/>
<dbReference type="EMBL" id="BMAT01002019">
    <property type="protein sequence ID" value="GFR97162.1"/>
    <property type="molecule type" value="Genomic_DNA"/>
</dbReference>
<keyword evidence="1" id="KW-0472">Membrane</keyword>
<comment type="caution">
    <text evidence="2">The sequence shown here is derived from an EMBL/GenBank/DDBJ whole genome shotgun (WGS) entry which is preliminary data.</text>
</comment>
<evidence type="ECO:0000313" key="2">
    <source>
        <dbReference type="EMBL" id="GFR97162.1"/>
    </source>
</evidence>
<keyword evidence="1" id="KW-0812">Transmembrane</keyword>
<keyword evidence="1" id="KW-1133">Transmembrane helix</keyword>
<organism evidence="2 3">
    <name type="scientific">Elysia marginata</name>
    <dbReference type="NCBI Taxonomy" id="1093978"/>
    <lineage>
        <taxon>Eukaryota</taxon>
        <taxon>Metazoa</taxon>
        <taxon>Spiralia</taxon>
        <taxon>Lophotrochozoa</taxon>
        <taxon>Mollusca</taxon>
        <taxon>Gastropoda</taxon>
        <taxon>Heterobranchia</taxon>
        <taxon>Euthyneura</taxon>
        <taxon>Panpulmonata</taxon>
        <taxon>Sacoglossa</taxon>
        <taxon>Placobranchoidea</taxon>
        <taxon>Plakobranchidae</taxon>
        <taxon>Elysia</taxon>
    </lineage>
</organism>
<sequence>MAFWPEAGLAGRDMKVLLLQILTLHINTLVFAELLPPALPLSMNFSQTNTSDMQGQAHLFSHFKETYDWRVFGKITLHRLDVSPSSIKIGWNLTNRTFTDSVLETSVICETFDGKMVSDKLHPDMDTFQFQLLRSNTEYTICVYMLEISPSTDSKVLHFECAPFQTIPVVRSDSVLGVALTLGYIVLMGGMGYVAWWRRSQAIKHRLAGDADDTAKINVEGDFDGSDDDFNGRYAENIGVTREMLKAKSRPGCSGGFSRKESTCSEPALNGSSGYKNKGSSLGSLGAICGRPQKDQHSILYNAKDREITF</sequence>
<feature type="transmembrane region" description="Helical" evidence="1">
    <location>
        <begin position="175"/>
        <end position="196"/>
    </location>
</feature>
<keyword evidence="3" id="KW-1185">Reference proteome</keyword>
<evidence type="ECO:0000313" key="3">
    <source>
        <dbReference type="Proteomes" id="UP000762676"/>
    </source>
</evidence>
<protein>
    <recommendedName>
        <fullName evidence="4">Fibronectin type-III domain-containing protein</fullName>
    </recommendedName>
</protein>
<dbReference type="Proteomes" id="UP000762676">
    <property type="component" value="Unassembled WGS sequence"/>
</dbReference>
<accession>A0AAV4HG80</accession>
<evidence type="ECO:0008006" key="4">
    <source>
        <dbReference type="Google" id="ProtNLM"/>
    </source>
</evidence>
<gene>
    <name evidence="2" type="ORF">ElyMa_000985600</name>
</gene>
<evidence type="ECO:0000256" key="1">
    <source>
        <dbReference type="SAM" id="Phobius"/>
    </source>
</evidence>
<name>A0AAV4HG80_9GAST</name>
<reference evidence="2 3" key="1">
    <citation type="journal article" date="2021" name="Elife">
        <title>Chloroplast acquisition without the gene transfer in kleptoplastic sea slugs, Plakobranchus ocellatus.</title>
        <authorList>
            <person name="Maeda T."/>
            <person name="Takahashi S."/>
            <person name="Yoshida T."/>
            <person name="Shimamura S."/>
            <person name="Takaki Y."/>
            <person name="Nagai Y."/>
            <person name="Toyoda A."/>
            <person name="Suzuki Y."/>
            <person name="Arimoto A."/>
            <person name="Ishii H."/>
            <person name="Satoh N."/>
            <person name="Nishiyama T."/>
            <person name="Hasebe M."/>
            <person name="Maruyama T."/>
            <person name="Minagawa J."/>
            <person name="Obokata J."/>
            <person name="Shigenobu S."/>
        </authorList>
    </citation>
    <scope>NUCLEOTIDE SEQUENCE [LARGE SCALE GENOMIC DNA]</scope>
</reference>